<feature type="compositionally biased region" description="Low complexity" evidence="1">
    <location>
        <begin position="221"/>
        <end position="238"/>
    </location>
</feature>
<evidence type="ECO:0000313" key="4">
    <source>
        <dbReference type="Proteomes" id="UP001484097"/>
    </source>
</evidence>
<dbReference type="Proteomes" id="UP001484097">
    <property type="component" value="Unassembled WGS sequence"/>
</dbReference>
<feature type="transmembrane region" description="Helical" evidence="2">
    <location>
        <begin position="319"/>
        <end position="338"/>
    </location>
</feature>
<feature type="transmembrane region" description="Helical" evidence="2">
    <location>
        <begin position="153"/>
        <end position="173"/>
    </location>
</feature>
<evidence type="ECO:0000256" key="2">
    <source>
        <dbReference type="SAM" id="Phobius"/>
    </source>
</evidence>
<evidence type="ECO:0000256" key="1">
    <source>
        <dbReference type="SAM" id="MobiDB-lite"/>
    </source>
</evidence>
<keyword evidence="2" id="KW-0472">Membrane</keyword>
<keyword evidence="4" id="KW-1185">Reference proteome</keyword>
<sequence>MKTARHLALPAAVALHTLGPVLVSLATRAVVASNASPGAMDGGLWVLSYTLAAVVGLLGILGLALALRDRRAGPGGRAAQTLSSVTLAAALILWAARTFIPLGPVDRAIGIEGFSALLQTLSTAGLLLAATAMVAGTVAAATAPRRPGAVTRLLAAIAPPAALLAWGAIPLLAPTPAGLTIASTLGAVLGLVGLGAAVVLLRRSPGTQRADHDGAGREADGALGPDDGPAGQAGQAAGATAAMEGTGRRFLRHLATPLGLACLALILPLLDVVQTGQGAWLPLVFAVVLAVAAVAGAVLDFRALGGTGVPRAGPLVGELGVPASILVIPVALLFGGLAGGGWAMLGALVIGLLVAALVALIGLVGVLISAFSGRYASRAARYSVIATALVFVAAMTFIPFQSAGASLVSVIATATLLLVALGSGLAAVLSPQPTLLLPGARRGLHAPYHGRHDFSPRRLPR</sequence>
<dbReference type="EMBL" id="JBDXMX010000006">
    <property type="protein sequence ID" value="MEO9248627.1"/>
    <property type="molecule type" value="Genomic_DNA"/>
</dbReference>
<protein>
    <submittedName>
        <fullName evidence="3">Uncharacterized protein</fullName>
    </submittedName>
</protein>
<feature type="transmembrane region" description="Helical" evidence="2">
    <location>
        <begin position="44"/>
        <end position="66"/>
    </location>
</feature>
<dbReference type="RefSeq" id="WP_347921270.1">
    <property type="nucleotide sequence ID" value="NZ_JBDXMX010000006.1"/>
</dbReference>
<feature type="transmembrane region" description="Helical" evidence="2">
    <location>
        <begin position="116"/>
        <end position="141"/>
    </location>
</feature>
<accession>A0ABV0IKF1</accession>
<feature type="transmembrane region" description="Helical" evidence="2">
    <location>
        <begin position="344"/>
        <end position="368"/>
    </location>
</feature>
<feature type="transmembrane region" description="Helical" evidence="2">
    <location>
        <begin position="179"/>
        <end position="201"/>
    </location>
</feature>
<feature type="transmembrane region" description="Helical" evidence="2">
    <location>
        <begin position="279"/>
        <end position="299"/>
    </location>
</feature>
<feature type="transmembrane region" description="Helical" evidence="2">
    <location>
        <begin position="406"/>
        <end position="429"/>
    </location>
</feature>
<gene>
    <name evidence="3" type="ORF">ABDK96_13145</name>
</gene>
<evidence type="ECO:0000313" key="3">
    <source>
        <dbReference type="EMBL" id="MEO9248627.1"/>
    </source>
</evidence>
<name>A0ABV0IKF1_9MICC</name>
<proteinExistence type="predicted"/>
<keyword evidence="2" id="KW-0812">Transmembrane</keyword>
<keyword evidence="2" id="KW-1133">Transmembrane helix</keyword>
<feature type="transmembrane region" description="Helical" evidence="2">
    <location>
        <begin position="254"/>
        <end position="273"/>
    </location>
</feature>
<feature type="compositionally biased region" description="Basic and acidic residues" evidence="1">
    <location>
        <begin position="209"/>
        <end position="220"/>
    </location>
</feature>
<organism evidence="3 4">
    <name type="scientific">Citricoccus nitrophenolicus</name>
    <dbReference type="NCBI Taxonomy" id="863575"/>
    <lineage>
        <taxon>Bacteria</taxon>
        <taxon>Bacillati</taxon>
        <taxon>Actinomycetota</taxon>
        <taxon>Actinomycetes</taxon>
        <taxon>Micrococcales</taxon>
        <taxon>Micrococcaceae</taxon>
        <taxon>Citricoccus</taxon>
    </lineage>
</organism>
<feature type="transmembrane region" description="Helical" evidence="2">
    <location>
        <begin position="78"/>
        <end position="96"/>
    </location>
</feature>
<feature type="region of interest" description="Disordered" evidence="1">
    <location>
        <begin position="207"/>
        <end position="238"/>
    </location>
</feature>
<comment type="caution">
    <text evidence="3">The sequence shown here is derived from an EMBL/GenBank/DDBJ whole genome shotgun (WGS) entry which is preliminary data.</text>
</comment>
<reference evidence="3 4" key="1">
    <citation type="submission" date="2024-05" db="EMBL/GenBank/DDBJ databases">
        <authorList>
            <person name="Yi C."/>
        </authorList>
    </citation>
    <scope>NUCLEOTIDE SEQUENCE [LARGE SCALE GENOMIC DNA]</scope>
    <source>
        <strain evidence="3 4">XS13</strain>
    </source>
</reference>
<feature type="transmembrane region" description="Helical" evidence="2">
    <location>
        <begin position="380"/>
        <end position="400"/>
    </location>
</feature>